<name>A0A4Y7Q428_9AGAM</name>
<evidence type="ECO:0000313" key="2">
    <source>
        <dbReference type="EMBL" id="TDL21922.1"/>
    </source>
</evidence>
<keyword evidence="3" id="KW-1185">Reference proteome</keyword>
<evidence type="ECO:0000256" key="1">
    <source>
        <dbReference type="SAM" id="MobiDB-lite"/>
    </source>
</evidence>
<dbReference type="AlphaFoldDB" id="A0A4Y7Q428"/>
<feature type="region of interest" description="Disordered" evidence="1">
    <location>
        <begin position="1"/>
        <end position="81"/>
    </location>
</feature>
<accession>A0A4Y7Q428</accession>
<protein>
    <submittedName>
        <fullName evidence="2">Uncharacterized protein</fullName>
    </submittedName>
</protein>
<feature type="compositionally biased region" description="Low complexity" evidence="1">
    <location>
        <begin position="42"/>
        <end position="51"/>
    </location>
</feature>
<dbReference type="EMBL" id="ML170177">
    <property type="protein sequence ID" value="TDL21922.1"/>
    <property type="molecule type" value="Genomic_DNA"/>
</dbReference>
<gene>
    <name evidence="2" type="ORF">BD410DRAFT_840063</name>
</gene>
<organism evidence="2 3">
    <name type="scientific">Rickenella mellea</name>
    <dbReference type="NCBI Taxonomy" id="50990"/>
    <lineage>
        <taxon>Eukaryota</taxon>
        <taxon>Fungi</taxon>
        <taxon>Dikarya</taxon>
        <taxon>Basidiomycota</taxon>
        <taxon>Agaricomycotina</taxon>
        <taxon>Agaricomycetes</taxon>
        <taxon>Hymenochaetales</taxon>
        <taxon>Rickenellaceae</taxon>
        <taxon>Rickenella</taxon>
    </lineage>
</organism>
<sequence>MTTLNEYVRSMIDKSPTYNRHHPSPQSHPSPSMTSRRVVTRPPFLSSASSSPPIPKLTWTPSPETDLGAEDTNDNRLTPSNLQRDSNSVYIDTLYTFFVGYCSRGVRCIVASQRRLFLRFLATLTFRFVVNFFDVARYAEGVSDTFSTIVASITIFRSFAPPESTVVPHADHQWP</sequence>
<proteinExistence type="predicted"/>
<dbReference type="VEuPathDB" id="FungiDB:BD410DRAFT_840063"/>
<dbReference type="Proteomes" id="UP000294933">
    <property type="component" value="Unassembled WGS sequence"/>
</dbReference>
<reference evidence="2 3" key="1">
    <citation type="submission" date="2018-06" db="EMBL/GenBank/DDBJ databases">
        <title>A transcriptomic atlas of mushroom development highlights an independent origin of complex multicellularity.</title>
        <authorList>
            <consortium name="DOE Joint Genome Institute"/>
            <person name="Krizsan K."/>
            <person name="Almasi E."/>
            <person name="Merenyi Z."/>
            <person name="Sahu N."/>
            <person name="Viragh M."/>
            <person name="Koszo T."/>
            <person name="Mondo S."/>
            <person name="Kiss B."/>
            <person name="Balint B."/>
            <person name="Kues U."/>
            <person name="Barry K."/>
            <person name="Hegedus J.C."/>
            <person name="Henrissat B."/>
            <person name="Johnson J."/>
            <person name="Lipzen A."/>
            <person name="Ohm R."/>
            <person name="Nagy I."/>
            <person name="Pangilinan J."/>
            <person name="Yan J."/>
            <person name="Xiong Y."/>
            <person name="Grigoriev I.V."/>
            <person name="Hibbett D.S."/>
            <person name="Nagy L.G."/>
        </authorList>
    </citation>
    <scope>NUCLEOTIDE SEQUENCE [LARGE SCALE GENOMIC DNA]</scope>
    <source>
        <strain evidence="2 3">SZMC22713</strain>
    </source>
</reference>
<evidence type="ECO:0000313" key="3">
    <source>
        <dbReference type="Proteomes" id="UP000294933"/>
    </source>
</evidence>